<evidence type="ECO:0000313" key="2">
    <source>
        <dbReference type="EMBL" id="CAG6561116.1"/>
    </source>
</evidence>
<dbReference type="EMBL" id="HBUE01265724">
    <property type="protein sequence ID" value="CAG6561115.1"/>
    <property type="molecule type" value="Transcribed_RNA"/>
</dbReference>
<proteinExistence type="predicted"/>
<accession>A0A8D8IZK8</accession>
<dbReference type="InterPro" id="IPR001810">
    <property type="entry name" value="F-box_dom"/>
</dbReference>
<dbReference type="InterPro" id="IPR032675">
    <property type="entry name" value="LRR_dom_sf"/>
</dbReference>
<protein>
    <submittedName>
        <fullName evidence="2">(northern house mosquito) hypothetical protein</fullName>
    </submittedName>
</protein>
<dbReference type="InterPro" id="IPR036047">
    <property type="entry name" value="F-box-like_dom_sf"/>
</dbReference>
<dbReference type="PROSITE" id="PS50181">
    <property type="entry name" value="FBOX"/>
    <property type="match status" value="1"/>
</dbReference>
<dbReference type="EMBL" id="HBUE01093373">
    <property type="protein sequence ID" value="CAG6482411.1"/>
    <property type="molecule type" value="Transcribed_RNA"/>
</dbReference>
<dbReference type="Pfam" id="PF12937">
    <property type="entry name" value="F-box-like"/>
    <property type="match status" value="1"/>
</dbReference>
<dbReference type="SUPFAM" id="SSF81383">
    <property type="entry name" value="F-box domain"/>
    <property type="match status" value="1"/>
</dbReference>
<dbReference type="AlphaFoldDB" id="A0A8D8IZK8"/>
<evidence type="ECO:0000259" key="1">
    <source>
        <dbReference type="PROSITE" id="PS50181"/>
    </source>
</evidence>
<dbReference type="EMBL" id="HBUE01160546">
    <property type="protein sequence ID" value="CAG6509719.1"/>
    <property type="molecule type" value="Transcribed_RNA"/>
</dbReference>
<dbReference type="EMBL" id="HBUE01160547">
    <property type="protein sequence ID" value="CAG6509720.1"/>
    <property type="molecule type" value="Transcribed_RNA"/>
</dbReference>
<dbReference type="EMBL" id="HBUE01160543">
    <property type="protein sequence ID" value="CAG6509716.1"/>
    <property type="molecule type" value="Transcribed_RNA"/>
</dbReference>
<name>A0A8D8IZK8_CULPI</name>
<dbReference type="EMBL" id="HBUE01093369">
    <property type="protein sequence ID" value="CAG6482409.1"/>
    <property type="molecule type" value="Transcribed_RNA"/>
</dbReference>
<organism evidence="2">
    <name type="scientific">Culex pipiens</name>
    <name type="common">House mosquito</name>
    <dbReference type="NCBI Taxonomy" id="7175"/>
    <lineage>
        <taxon>Eukaryota</taxon>
        <taxon>Metazoa</taxon>
        <taxon>Ecdysozoa</taxon>
        <taxon>Arthropoda</taxon>
        <taxon>Hexapoda</taxon>
        <taxon>Insecta</taxon>
        <taxon>Pterygota</taxon>
        <taxon>Neoptera</taxon>
        <taxon>Endopterygota</taxon>
        <taxon>Diptera</taxon>
        <taxon>Nematocera</taxon>
        <taxon>Culicoidea</taxon>
        <taxon>Culicidae</taxon>
        <taxon>Culicinae</taxon>
        <taxon>Culicini</taxon>
        <taxon>Culex</taxon>
        <taxon>Culex</taxon>
    </lineage>
</organism>
<dbReference type="EMBL" id="HBUE01265727">
    <property type="protein sequence ID" value="CAG6561118.1"/>
    <property type="molecule type" value="Transcribed_RNA"/>
</dbReference>
<dbReference type="EMBL" id="HBUE01093370">
    <property type="protein sequence ID" value="CAG6482410.1"/>
    <property type="molecule type" value="Transcribed_RNA"/>
</dbReference>
<dbReference type="EMBL" id="HBUE01093377">
    <property type="protein sequence ID" value="CAG6482412.1"/>
    <property type="molecule type" value="Transcribed_RNA"/>
</dbReference>
<dbReference type="Gene3D" id="1.20.1280.50">
    <property type="match status" value="1"/>
</dbReference>
<dbReference type="SUPFAM" id="SSF52047">
    <property type="entry name" value="RNI-like"/>
    <property type="match status" value="1"/>
</dbReference>
<reference evidence="2" key="1">
    <citation type="submission" date="2021-05" db="EMBL/GenBank/DDBJ databases">
        <authorList>
            <person name="Alioto T."/>
            <person name="Alioto T."/>
            <person name="Gomez Garrido J."/>
        </authorList>
    </citation>
    <scope>NUCLEOTIDE SEQUENCE</scope>
</reference>
<dbReference type="EMBL" id="HBUE01265725">
    <property type="protein sequence ID" value="CAG6561116.1"/>
    <property type="molecule type" value="Transcribed_RNA"/>
</dbReference>
<dbReference type="EMBL" id="HBUE01265728">
    <property type="protein sequence ID" value="CAG6561119.1"/>
    <property type="molecule type" value="Transcribed_RNA"/>
</dbReference>
<feature type="domain" description="F-box" evidence="1">
    <location>
        <begin position="1"/>
        <end position="37"/>
    </location>
</feature>
<dbReference type="EMBL" id="HBUE01160544">
    <property type="protein sequence ID" value="CAG6509717.1"/>
    <property type="molecule type" value="Transcribed_RNA"/>
</dbReference>
<dbReference type="SMART" id="SM00256">
    <property type="entry name" value="FBOX"/>
    <property type="match status" value="1"/>
</dbReference>
<sequence>MPWSTLPPEVLAKILSNIRFRDRVDFSLVCRQWNDVIFGLCPSADYLLPLRSYSDLCIDHVPSLLRSSARRYRNLEVNWEESELFPDNRDDTFFTHLDQALAILAEKGSVKCLWLTAPLDQRMVRFFAKHEALIDSLQELWVTISTKCFTYTTSNTKWTPVHVRLSNLRSLKWDEYENYNGETFEDFIFGLSMPKVTKIKLRRGHDFESRDRSLIELRDADNVCDLTVANLEEHCSRQYFKVARPKLRRLRLDNALSEMANQELMEIASNLPNVQHLKISMVWIDFATSLTLASMLQSLTELTINLHLVNLSNFSKKLQDIHGLTILHLNCKGTCTVEESIQIELLKLVEFRCRYEINASDSRVFLFCPRIVVFEQTSDVSNGGNAIFFQLQSF</sequence>
<dbReference type="Gene3D" id="3.80.10.10">
    <property type="entry name" value="Ribonuclease Inhibitor"/>
    <property type="match status" value="1"/>
</dbReference>